<dbReference type="KEGG" id="ksn:43590218"/>
<keyword evidence="2" id="KW-1185">Reference proteome</keyword>
<dbReference type="GeneID" id="43590218"/>
<dbReference type="OrthoDB" id="4225815at2759"/>
<dbReference type="Proteomes" id="UP000322225">
    <property type="component" value="Chromosome 5"/>
</dbReference>
<dbReference type="AlphaFoldDB" id="A0A5M6BV39"/>
<dbReference type="EMBL" id="CP144055">
    <property type="protein sequence ID" value="WWD18307.1"/>
    <property type="molecule type" value="Genomic_DNA"/>
</dbReference>
<proteinExistence type="predicted"/>
<reference evidence="1" key="1">
    <citation type="submission" date="2017-08" db="EMBL/GenBank/DDBJ databases">
        <authorList>
            <person name="Cuomo C."/>
            <person name="Billmyre B."/>
            <person name="Heitman J."/>
        </authorList>
    </citation>
    <scope>NUCLEOTIDE SEQUENCE</scope>
    <source>
        <strain evidence="1">CBS 12478</strain>
    </source>
</reference>
<evidence type="ECO:0000313" key="1">
    <source>
        <dbReference type="EMBL" id="WWD18307.1"/>
    </source>
</evidence>
<reference evidence="1" key="2">
    <citation type="submission" date="2024-01" db="EMBL/GenBank/DDBJ databases">
        <title>Comparative genomics of Cryptococcus and Kwoniella reveals pathogenesis evolution and contrasting modes of karyotype evolution via chromosome fusion or intercentromeric recombination.</title>
        <authorList>
            <person name="Coelho M.A."/>
            <person name="David-Palma M."/>
            <person name="Shea T."/>
            <person name="Bowers K."/>
            <person name="McGinley-Smith S."/>
            <person name="Mohammad A.W."/>
            <person name="Gnirke A."/>
            <person name="Yurkov A.M."/>
            <person name="Nowrousian M."/>
            <person name="Sun S."/>
            <person name="Cuomo C.A."/>
            <person name="Heitman J."/>
        </authorList>
    </citation>
    <scope>NUCLEOTIDE SEQUENCE</scope>
    <source>
        <strain evidence="1">CBS 12478</strain>
    </source>
</reference>
<evidence type="ECO:0000313" key="2">
    <source>
        <dbReference type="Proteomes" id="UP000322225"/>
    </source>
</evidence>
<gene>
    <name evidence="1" type="ORF">CI109_102757</name>
</gene>
<protein>
    <submittedName>
        <fullName evidence="1">Uncharacterized protein</fullName>
    </submittedName>
</protein>
<dbReference type="RefSeq" id="XP_031859646.1">
    <property type="nucleotide sequence ID" value="XM_032006065.1"/>
</dbReference>
<sequence length="184" mass="20191">MTRYSQLLTTLLGLTTFALLNVNAAALPIETSVSLLPRDADALGFSEWPAVGHSSAHKKRKRETNGDRIKRGLNPLPPQKRSPTPTHQLVPRLSPAPLTSRQYTFQRCAGSFSSDNGENEGTGQSATVQEAVDACADLTTTAEEFNFVVRYLSDNTYLCRYGLTKVNDEACDDTNFGYYESPVP</sequence>
<organism evidence="1 2">
    <name type="scientific">Kwoniella shandongensis</name>
    <dbReference type="NCBI Taxonomy" id="1734106"/>
    <lineage>
        <taxon>Eukaryota</taxon>
        <taxon>Fungi</taxon>
        <taxon>Dikarya</taxon>
        <taxon>Basidiomycota</taxon>
        <taxon>Agaricomycotina</taxon>
        <taxon>Tremellomycetes</taxon>
        <taxon>Tremellales</taxon>
        <taxon>Cryptococcaceae</taxon>
        <taxon>Kwoniella</taxon>
    </lineage>
</organism>
<accession>A0A5M6BV39</accession>
<name>A0A5M6BV39_9TREE</name>